<dbReference type="SMART" id="SM01294">
    <property type="entry name" value="PKS_PP_betabranch"/>
    <property type="match status" value="1"/>
</dbReference>
<dbReference type="Gene3D" id="1.10.1200.10">
    <property type="entry name" value="ACP-like"/>
    <property type="match status" value="1"/>
</dbReference>
<dbReference type="InterPro" id="IPR049552">
    <property type="entry name" value="PKS_DH_N"/>
</dbReference>
<dbReference type="EMBL" id="JBHSYM010000104">
    <property type="protein sequence ID" value="MFC7017481.1"/>
    <property type="molecule type" value="Genomic_DNA"/>
</dbReference>
<dbReference type="PANTHER" id="PTHR43775">
    <property type="entry name" value="FATTY ACID SYNTHASE"/>
    <property type="match status" value="1"/>
</dbReference>
<feature type="region of interest" description="N-terminal hotdog fold" evidence="5">
    <location>
        <begin position="40"/>
        <end position="165"/>
    </location>
</feature>
<dbReference type="PROSITE" id="PS00012">
    <property type="entry name" value="PHOSPHOPANTETHEINE"/>
    <property type="match status" value="1"/>
</dbReference>
<name>A0ABW2EBB5_9ACTN</name>
<feature type="active site" description="Proton acceptor; for dehydratase activity" evidence="5">
    <location>
        <position position="72"/>
    </location>
</feature>
<sequence length="944" mass="97125">DTGAHPTPLPTYAFQHQRYWAEGSTRSGDVTSAGLEPVAHPLLSAAVRPADSDGVLVTGRLSVGAQPWLADHVVGESILFPGTGFLELAVQAGDRVGCGAVEELTFEAPLVLPRHGAVHVQVTVGGVDETGVRPVSVHSRPEGAADGVPWTRHAAGVLAPDAHRVPDEPRAWVPADGRPVDLDGFYEGLAEAGLVYGAAFRGLEAAWRHGDEVCAVAALPGDLVTSAGHFALHPALLDSALHAVTLTRATGAGAALPFSWSKVDVHAVGASRVRIRLTPRRDGVVSVELTDVSGRPVATAEALTLRSVDTSRPEAAGGALNDALFQVEWAPVREAAASAEVSWAAWEDVADDGPVPDVVVLSCAPGAVDAESARTAAHRVLRVAQSWLAQERFADARLLVTTRGAVSACGEAVSDVAAAAVWGLIRSAQSEQPGRFVVADLDDASGAPDVARLIAAGEPQLALREGVLFTPRLARAAARSAGAAEGQGAREGACRGGEGTTLVTGGTGGLGALVARHLVARHGVRRLLLVSRRGPAAPGAEELRAELEESGAQVTVAACDVADREALAGLIAAVPAKHPLTGVVHAAGVLDDGTIPALGAERVDRVMRPKADAAWHLHELTAGLDLSLFAVFSSVAGVLGTPGQGNYAAANAYVDALAAHRVAAGLPAVSLAWGPWVEVGGMADRLTEGDLARMGRLGVLPLTPDPGLALFDAACARGTAHLLPVRLDVRAMAGLGGALPPMFRGLVRGASVRRAADSEPVAAPAWRERLAGLPAAERDAELLRLVRVEVAAILGYGDPADVEPLRAFRDLGFDSLAAVELRNRLNAATGLRLAATLVFDHPTSQELAVHLAGELGEGDAPEVDAGAQEAFRRALQSVPIARLREAGLLDSLLELTGLSAVEAELSDGDAGAAGDAADIDEMDTDSLITMALQGSGLGDATVER</sequence>
<dbReference type="RefSeq" id="WP_385870467.1">
    <property type="nucleotide sequence ID" value="NZ_JBHSYM010000104.1"/>
</dbReference>
<evidence type="ECO:0000259" key="6">
    <source>
        <dbReference type="PROSITE" id="PS50075"/>
    </source>
</evidence>
<dbReference type="SMART" id="SM00822">
    <property type="entry name" value="PKS_KR"/>
    <property type="match status" value="1"/>
</dbReference>
<feature type="non-terminal residue" evidence="8">
    <location>
        <position position="1"/>
    </location>
</feature>
<dbReference type="InterPro" id="IPR055123">
    <property type="entry name" value="SpnB-like_Rossmann"/>
</dbReference>
<reference evidence="9" key="1">
    <citation type="journal article" date="2019" name="Int. J. Syst. Evol. Microbiol.">
        <title>The Global Catalogue of Microorganisms (GCM) 10K type strain sequencing project: providing services to taxonomists for standard genome sequencing and annotation.</title>
        <authorList>
            <consortium name="The Broad Institute Genomics Platform"/>
            <consortium name="The Broad Institute Genome Sequencing Center for Infectious Disease"/>
            <person name="Wu L."/>
            <person name="Ma J."/>
        </authorList>
    </citation>
    <scope>NUCLEOTIDE SEQUENCE [LARGE SCALE GENOMIC DNA]</scope>
    <source>
        <strain evidence="9">JCM 4855</strain>
    </source>
</reference>
<dbReference type="InterPro" id="IPR036291">
    <property type="entry name" value="NAD(P)-bd_dom_sf"/>
</dbReference>
<feature type="active site" description="Proton donor; for dehydratase activity" evidence="5">
    <location>
        <position position="238"/>
    </location>
</feature>
<dbReference type="InterPro" id="IPR013968">
    <property type="entry name" value="PKS_KR"/>
</dbReference>
<evidence type="ECO:0000313" key="8">
    <source>
        <dbReference type="EMBL" id="MFC7017481.1"/>
    </source>
</evidence>
<dbReference type="SUPFAM" id="SSF51735">
    <property type="entry name" value="NAD(P)-binding Rossmann-fold domains"/>
    <property type="match status" value="2"/>
</dbReference>
<keyword evidence="9" id="KW-1185">Reference proteome</keyword>
<protein>
    <submittedName>
        <fullName evidence="8">Type I polyketide synthase</fullName>
    </submittedName>
</protein>
<dbReference type="InterPro" id="IPR049551">
    <property type="entry name" value="PKS_DH_C"/>
</dbReference>
<dbReference type="InterPro" id="IPR050091">
    <property type="entry name" value="PKS_NRPS_Biosynth_Enz"/>
</dbReference>
<dbReference type="PROSITE" id="PS50075">
    <property type="entry name" value="CARRIER"/>
    <property type="match status" value="1"/>
</dbReference>
<dbReference type="InterPro" id="IPR042104">
    <property type="entry name" value="PKS_dehydratase_sf"/>
</dbReference>
<dbReference type="Proteomes" id="UP001596409">
    <property type="component" value="Unassembled WGS sequence"/>
</dbReference>
<dbReference type="Pfam" id="PF14765">
    <property type="entry name" value="PS-DH"/>
    <property type="match status" value="1"/>
</dbReference>
<dbReference type="InterPro" id="IPR020807">
    <property type="entry name" value="PKS_DH"/>
</dbReference>
<dbReference type="SUPFAM" id="SSF47336">
    <property type="entry name" value="ACP-like"/>
    <property type="match status" value="1"/>
</dbReference>
<accession>A0ABW2EBB5</accession>
<dbReference type="InterPro" id="IPR049900">
    <property type="entry name" value="PKS_mFAS_DH"/>
</dbReference>
<dbReference type="CDD" id="cd08956">
    <property type="entry name" value="KR_3_FAS_SDR_x"/>
    <property type="match status" value="1"/>
</dbReference>
<evidence type="ECO:0000256" key="4">
    <source>
        <dbReference type="ARBA" id="ARBA00023268"/>
    </source>
</evidence>
<feature type="region of interest" description="C-terminal hotdog fold" evidence="5">
    <location>
        <begin position="177"/>
        <end position="314"/>
    </location>
</feature>
<organism evidence="8 9">
    <name type="scientific">Streptomyces viridiviolaceus</name>
    <dbReference type="NCBI Taxonomy" id="68282"/>
    <lineage>
        <taxon>Bacteria</taxon>
        <taxon>Bacillati</taxon>
        <taxon>Actinomycetota</taxon>
        <taxon>Actinomycetes</taxon>
        <taxon>Kitasatosporales</taxon>
        <taxon>Streptomycetaceae</taxon>
        <taxon>Streptomyces</taxon>
    </lineage>
</organism>
<dbReference type="InterPro" id="IPR057326">
    <property type="entry name" value="KR_dom"/>
</dbReference>
<dbReference type="PROSITE" id="PS52019">
    <property type="entry name" value="PKS_MFAS_DH"/>
    <property type="match status" value="1"/>
</dbReference>
<keyword evidence="2" id="KW-0597">Phosphoprotein</keyword>
<dbReference type="InterPro" id="IPR009081">
    <property type="entry name" value="PP-bd_ACP"/>
</dbReference>
<dbReference type="Pfam" id="PF22953">
    <property type="entry name" value="SpnB_Rossmann"/>
    <property type="match status" value="1"/>
</dbReference>
<evidence type="ECO:0000256" key="3">
    <source>
        <dbReference type="ARBA" id="ARBA00022679"/>
    </source>
</evidence>
<dbReference type="SMART" id="SM00826">
    <property type="entry name" value="PKS_DH"/>
    <property type="match status" value="1"/>
</dbReference>
<dbReference type="InterPro" id="IPR006162">
    <property type="entry name" value="Ppantetheine_attach_site"/>
</dbReference>
<dbReference type="PANTHER" id="PTHR43775:SF51">
    <property type="entry name" value="INACTIVE PHENOLPHTHIOCEROL SYNTHESIS POLYKETIDE SYNTHASE TYPE I PKS1-RELATED"/>
    <property type="match status" value="1"/>
</dbReference>
<dbReference type="InterPro" id="IPR036736">
    <property type="entry name" value="ACP-like_sf"/>
</dbReference>
<comment type="caution">
    <text evidence="8">The sequence shown here is derived from an EMBL/GenBank/DDBJ whole genome shotgun (WGS) entry which is preliminary data.</text>
</comment>
<feature type="domain" description="PKS/mFAS DH" evidence="7">
    <location>
        <begin position="40"/>
        <end position="314"/>
    </location>
</feature>
<evidence type="ECO:0000256" key="5">
    <source>
        <dbReference type="PROSITE-ProRule" id="PRU01363"/>
    </source>
</evidence>
<dbReference type="Pfam" id="PF08659">
    <property type="entry name" value="KR"/>
    <property type="match status" value="1"/>
</dbReference>
<gene>
    <name evidence="8" type="ORF">ACFQMH_38515</name>
</gene>
<feature type="domain" description="Carrier" evidence="6">
    <location>
        <begin position="777"/>
        <end position="855"/>
    </location>
</feature>
<dbReference type="Pfam" id="PF21089">
    <property type="entry name" value="PKS_DH_N"/>
    <property type="match status" value="1"/>
</dbReference>
<dbReference type="InterPro" id="IPR020806">
    <property type="entry name" value="PKS_PP-bd"/>
</dbReference>
<evidence type="ECO:0000259" key="7">
    <source>
        <dbReference type="PROSITE" id="PS52019"/>
    </source>
</evidence>
<dbReference type="Gene3D" id="3.40.50.720">
    <property type="entry name" value="NAD(P)-binding Rossmann-like Domain"/>
    <property type="match status" value="1"/>
</dbReference>
<keyword evidence="4" id="KW-0511">Multifunctional enzyme</keyword>
<dbReference type="Pfam" id="PF00550">
    <property type="entry name" value="PP-binding"/>
    <property type="match status" value="1"/>
</dbReference>
<evidence type="ECO:0000256" key="2">
    <source>
        <dbReference type="ARBA" id="ARBA00022553"/>
    </source>
</evidence>
<proteinExistence type="predicted"/>
<dbReference type="Gene3D" id="3.10.129.110">
    <property type="entry name" value="Polyketide synthase dehydratase"/>
    <property type="match status" value="1"/>
</dbReference>
<keyword evidence="1" id="KW-0596">Phosphopantetheine</keyword>
<keyword evidence="3" id="KW-0808">Transferase</keyword>
<dbReference type="SMART" id="SM00823">
    <property type="entry name" value="PKS_PP"/>
    <property type="match status" value="1"/>
</dbReference>
<evidence type="ECO:0000256" key="1">
    <source>
        <dbReference type="ARBA" id="ARBA00022450"/>
    </source>
</evidence>
<evidence type="ECO:0000313" key="9">
    <source>
        <dbReference type="Proteomes" id="UP001596409"/>
    </source>
</evidence>